<name>X1FXS9_9ZZZZ</name>
<evidence type="ECO:0000313" key="2">
    <source>
        <dbReference type="EMBL" id="GAH25568.1"/>
    </source>
</evidence>
<feature type="region of interest" description="Disordered" evidence="1">
    <location>
        <begin position="69"/>
        <end position="89"/>
    </location>
</feature>
<dbReference type="AlphaFoldDB" id="X1FXS9"/>
<evidence type="ECO:0000256" key="1">
    <source>
        <dbReference type="SAM" id="MobiDB-lite"/>
    </source>
</evidence>
<comment type="caution">
    <text evidence="2">The sequence shown here is derived from an EMBL/GenBank/DDBJ whole genome shotgun (WGS) entry which is preliminary data.</text>
</comment>
<organism evidence="2">
    <name type="scientific">marine sediment metagenome</name>
    <dbReference type="NCBI Taxonomy" id="412755"/>
    <lineage>
        <taxon>unclassified sequences</taxon>
        <taxon>metagenomes</taxon>
        <taxon>ecological metagenomes</taxon>
    </lineage>
</organism>
<protein>
    <submittedName>
        <fullName evidence="2">Uncharacterized protein</fullName>
    </submittedName>
</protein>
<dbReference type="EMBL" id="BARU01002227">
    <property type="protein sequence ID" value="GAH25568.1"/>
    <property type="molecule type" value="Genomic_DNA"/>
</dbReference>
<reference evidence="2" key="1">
    <citation type="journal article" date="2014" name="Front. Microbiol.">
        <title>High frequency of phylogenetically diverse reductive dehalogenase-homologous genes in deep subseafloor sedimentary metagenomes.</title>
        <authorList>
            <person name="Kawai M."/>
            <person name="Futagami T."/>
            <person name="Toyoda A."/>
            <person name="Takaki Y."/>
            <person name="Nishi S."/>
            <person name="Hori S."/>
            <person name="Arai W."/>
            <person name="Tsubouchi T."/>
            <person name="Morono Y."/>
            <person name="Uchiyama I."/>
            <person name="Ito T."/>
            <person name="Fujiyama A."/>
            <person name="Inagaki F."/>
            <person name="Takami H."/>
        </authorList>
    </citation>
    <scope>NUCLEOTIDE SEQUENCE</scope>
    <source>
        <strain evidence="2">Expedition CK06-06</strain>
    </source>
</reference>
<accession>X1FXS9</accession>
<sequence>MALRCYKKRADLSIYSFKESPTWERGKDMMNITPKKRMLTAYKGQKPDRVPVAPEFWYYIPAKVLGGRYDSTGKRNPSLAGPAKDIQAL</sequence>
<proteinExistence type="predicted"/>
<gene>
    <name evidence="2" type="ORF">S03H2_05357</name>
</gene>